<dbReference type="AlphaFoldDB" id="A0A1M7TF98"/>
<dbReference type="SUPFAM" id="SSF46955">
    <property type="entry name" value="Putative DNA-binding domain"/>
    <property type="match status" value="1"/>
</dbReference>
<dbReference type="InterPro" id="IPR047057">
    <property type="entry name" value="MerR_fam"/>
</dbReference>
<dbReference type="PANTHER" id="PTHR30204">
    <property type="entry name" value="REDOX-CYCLING DRUG-SENSING TRANSCRIPTIONAL ACTIVATOR SOXR"/>
    <property type="match status" value="1"/>
</dbReference>
<dbReference type="InterPro" id="IPR000551">
    <property type="entry name" value="MerR-type_HTH_dom"/>
</dbReference>
<organism evidence="3 4">
    <name type="scientific">Desulfitobacterium chlororespirans DSM 11544</name>
    <dbReference type="NCBI Taxonomy" id="1121395"/>
    <lineage>
        <taxon>Bacteria</taxon>
        <taxon>Bacillati</taxon>
        <taxon>Bacillota</taxon>
        <taxon>Clostridia</taxon>
        <taxon>Eubacteriales</taxon>
        <taxon>Desulfitobacteriaceae</taxon>
        <taxon>Desulfitobacterium</taxon>
    </lineage>
</organism>
<sequence length="429" mass="49813">MRIGEFASKLNITQDTVRHYMDLGLLIPQKNGGQYFFEQDDMDDMEKIMNLKQLNFSLTEILKVLSYKRMTGMDSEEYRTLYLSLLEEKKNKIDAEVQKHLEVRSKLRGNIDLIKSREKRELKRIGFPIAALTMLACPQCRAPLHISDGTIEKNMIFEADIQCDCGYNAIIEDGIYVDPKVRKITYPDGSKFPTREEFLAAASTKYINLRYKAMDMVIEAIQKESRHPRYILEIDPCICLFLMQYIKHLPMGTTYILNYNDFEKLNFAKKEIEANYDHKHFIFFCCDVRDLPLAKNSLDIIVDFLMTKAYARSEQEFVVKRVLPLLQMNGLLTGVYPYVKPRSQNALVVPSPIRDYLNKEHIHDKLSELGVMKMRDSDLGPVVENNPYETDIRGKELFFNIFAGKPEAALMFKPIGQKDKEKFKAVMSL</sequence>
<dbReference type="Gene3D" id="1.10.1660.10">
    <property type="match status" value="1"/>
</dbReference>
<dbReference type="SMART" id="SM00422">
    <property type="entry name" value="HTH_MERR"/>
    <property type="match status" value="1"/>
</dbReference>
<reference evidence="4" key="1">
    <citation type="submission" date="2016-12" db="EMBL/GenBank/DDBJ databases">
        <authorList>
            <person name="Varghese N."/>
            <person name="Submissions S."/>
        </authorList>
    </citation>
    <scope>NUCLEOTIDE SEQUENCE [LARGE SCALE GENOMIC DNA]</scope>
    <source>
        <strain evidence="4">DSM 11544</strain>
    </source>
</reference>
<dbReference type="GO" id="GO:0003677">
    <property type="term" value="F:DNA binding"/>
    <property type="evidence" value="ECO:0007669"/>
    <property type="project" value="UniProtKB-KW"/>
</dbReference>
<dbReference type="InterPro" id="IPR009061">
    <property type="entry name" value="DNA-bd_dom_put_sf"/>
</dbReference>
<dbReference type="STRING" id="1121395.SAMN02745215_01924"/>
<dbReference type="Proteomes" id="UP000184010">
    <property type="component" value="Unassembled WGS sequence"/>
</dbReference>
<dbReference type="EMBL" id="FRDN01000006">
    <property type="protein sequence ID" value="SHN69338.1"/>
    <property type="molecule type" value="Genomic_DNA"/>
</dbReference>
<keyword evidence="4" id="KW-1185">Reference proteome</keyword>
<name>A0A1M7TF98_9FIRM</name>
<dbReference type="PROSITE" id="PS50937">
    <property type="entry name" value="HTH_MERR_2"/>
    <property type="match status" value="1"/>
</dbReference>
<dbReference type="GO" id="GO:0003700">
    <property type="term" value="F:DNA-binding transcription factor activity"/>
    <property type="evidence" value="ECO:0007669"/>
    <property type="project" value="InterPro"/>
</dbReference>
<evidence type="ECO:0000256" key="1">
    <source>
        <dbReference type="ARBA" id="ARBA00023125"/>
    </source>
</evidence>
<dbReference type="SUPFAM" id="SSF53335">
    <property type="entry name" value="S-adenosyl-L-methionine-dependent methyltransferases"/>
    <property type="match status" value="1"/>
</dbReference>
<keyword evidence="1 3" id="KW-0238">DNA-binding</keyword>
<dbReference type="Pfam" id="PF13411">
    <property type="entry name" value="MerR_1"/>
    <property type="match status" value="1"/>
</dbReference>
<gene>
    <name evidence="3" type="ORF">SAMN02745215_01924</name>
</gene>
<dbReference type="RefSeq" id="WP_072772401.1">
    <property type="nucleotide sequence ID" value="NZ_FRDN01000006.1"/>
</dbReference>
<proteinExistence type="predicted"/>
<accession>A0A1M7TF98</accession>
<dbReference type="PANTHER" id="PTHR30204:SF96">
    <property type="entry name" value="CHROMOSOME-ANCHORING PROTEIN RACA"/>
    <property type="match status" value="1"/>
</dbReference>
<evidence type="ECO:0000259" key="2">
    <source>
        <dbReference type="PROSITE" id="PS50937"/>
    </source>
</evidence>
<evidence type="ECO:0000313" key="3">
    <source>
        <dbReference type="EMBL" id="SHN69338.1"/>
    </source>
</evidence>
<dbReference type="InterPro" id="IPR029063">
    <property type="entry name" value="SAM-dependent_MTases_sf"/>
</dbReference>
<protein>
    <submittedName>
        <fullName evidence="3">DNA-binding transcriptional regulator, MerR family</fullName>
    </submittedName>
</protein>
<dbReference type="Gene3D" id="3.40.50.150">
    <property type="entry name" value="Vaccinia Virus protein VP39"/>
    <property type="match status" value="1"/>
</dbReference>
<evidence type="ECO:0000313" key="4">
    <source>
        <dbReference type="Proteomes" id="UP000184010"/>
    </source>
</evidence>
<feature type="domain" description="HTH merR-type" evidence="2">
    <location>
        <begin position="1"/>
        <end position="67"/>
    </location>
</feature>